<dbReference type="EMBL" id="JAPFFI010000015">
    <property type="protein sequence ID" value="KAJ6359822.1"/>
    <property type="molecule type" value="Genomic_DNA"/>
</dbReference>
<accession>A0ABQ9ASP5</accession>
<keyword evidence="2" id="KW-0479">Metal-binding</keyword>
<evidence type="ECO:0000256" key="2">
    <source>
        <dbReference type="ARBA" id="ARBA00022723"/>
    </source>
</evidence>
<dbReference type="InterPro" id="IPR036163">
    <property type="entry name" value="HMA_dom_sf"/>
</dbReference>
<feature type="region of interest" description="Disordered" evidence="6">
    <location>
        <begin position="95"/>
        <end position="119"/>
    </location>
</feature>
<dbReference type="Gene3D" id="3.30.70.100">
    <property type="match status" value="1"/>
</dbReference>
<evidence type="ECO:0000313" key="9">
    <source>
        <dbReference type="Proteomes" id="UP001141253"/>
    </source>
</evidence>
<evidence type="ECO:0000256" key="4">
    <source>
        <dbReference type="ARBA" id="ARBA00023289"/>
    </source>
</evidence>
<evidence type="ECO:0000256" key="1">
    <source>
        <dbReference type="ARBA" id="ARBA00022481"/>
    </source>
</evidence>
<evidence type="ECO:0000256" key="3">
    <source>
        <dbReference type="ARBA" id="ARBA00023288"/>
    </source>
</evidence>
<feature type="compositionally biased region" description="Acidic residues" evidence="6">
    <location>
        <begin position="169"/>
        <end position="182"/>
    </location>
</feature>
<comment type="similarity">
    <text evidence="5">Belongs to the HIPP family.</text>
</comment>
<gene>
    <name evidence="8" type="ORF">OIU77_003931</name>
</gene>
<reference evidence="8" key="2">
    <citation type="journal article" date="2023" name="Int. J. Mol. Sci.">
        <title>De Novo Assembly and Annotation of 11 Diverse Shrub Willow (Salix) Genomes Reveals Novel Gene Organization in Sex-Linked Regions.</title>
        <authorList>
            <person name="Hyden B."/>
            <person name="Feng K."/>
            <person name="Yates T.B."/>
            <person name="Jawdy S."/>
            <person name="Cereghino C."/>
            <person name="Smart L.B."/>
            <person name="Muchero W."/>
        </authorList>
    </citation>
    <scope>NUCLEOTIDE SEQUENCE</scope>
    <source>
        <tissue evidence="8">Shoot tip</tissue>
    </source>
</reference>
<reference evidence="8" key="1">
    <citation type="submission" date="2022-10" db="EMBL/GenBank/DDBJ databases">
        <authorList>
            <person name="Hyden B.L."/>
            <person name="Feng K."/>
            <person name="Yates T."/>
            <person name="Jawdy S."/>
            <person name="Smart L.B."/>
            <person name="Muchero W."/>
        </authorList>
    </citation>
    <scope>NUCLEOTIDE SEQUENCE</scope>
    <source>
        <tissue evidence="8">Shoot tip</tissue>
    </source>
</reference>
<evidence type="ECO:0000259" key="7">
    <source>
        <dbReference type="PROSITE" id="PS50846"/>
    </source>
</evidence>
<dbReference type="PROSITE" id="PS50846">
    <property type="entry name" value="HMA_2"/>
    <property type="match status" value="1"/>
</dbReference>
<evidence type="ECO:0000256" key="6">
    <source>
        <dbReference type="SAM" id="MobiDB-lite"/>
    </source>
</evidence>
<feature type="domain" description="HMA" evidence="7">
    <location>
        <begin position="9"/>
        <end position="74"/>
    </location>
</feature>
<feature type="region of interest" description="Disordered" evidence="6">
    <location>
        <begin position="169"/>
        <end position="211"/>
    </location>
</feature>
<dbReference type="CDD" id="cd00371">
    <property type="entry name" value="HMA"/>
    <property type="match status" value="1"/>
</dbReference>
<comment type="caution">
    <text evidence="8">The sequence shown here is derived from an EMBL/GenBank/DDBJ whole genome shotgun (WGS) entry which is preliminary data.</text>
</comment>
<dbReference type="PANTHER" id="PTHR45868">
    <property type="entry name" value="HEAVY METAL-ASSOCIATED ISOPRENYLATED PLANT PROTEIN 33-RELATED"/>
    <property type="match status" value="1"/>
</dbReference>
<name>A0ABQ9ASP5_9ROSI</name>
<keyword evidence="9" id="KW-1185">Reference proteome</keyword>
<keyword evidence="3" id="KW-0449">Lipoprotein</keyword>
<proteinExistence type="inferred from homology"/>
<dbReference type="Proteomes" id="UP001141253">
    <property type="component" value="Chromosome 13"/>
</dbReference>
<sequence>MNKQEVMKMQTHILKVNIECHCDGCKKKIKKMLQKIEGVYTTTVNAEQGKVTVTGNVDPAKLVKKLEKSGKHAELWGGQKGSNNFQKPNNNQFKNMQIGGGGGGGKDNKAEKGGKGQQGQQVQMMQQLKGSKDLKMPQNNQKSVKFNMNEDDFDASDDEFDDEFDEFDDEFDDEYDDDDEEEFGHGHGPHGMPNKMMPMMMGNGQGSSWDA</sequence>
<feature type="compositionally biased region" description="Low complexity" evidence="6">
    <location>
        <begin position="190"/>
        <end position="202"/>
    </location>
</feature>
<evidence type="ECO:0000313" key="8">
    <source>
        <dbReference type="EMBL" id="KAJ6359822.1"/>
    </source>
</evidence>
<evidence type="ECO:0000256" key="5">
    <source>
        <dbReference type="ARBA" id="ARBA00024045"/>
    </source>
</evidence>
<keyword evidence="4" id="KW-0636">Prenylation</keyword>
<protein>
    <recommendedName>
        <fullName evidence="7">HMA domain-containing protein</fullName>
    </recommendedName>
</protein>
<dbReference type="Pfam" id="PF00403">
    <property type="entry name" value="HMA"/>
    <property type="match status" value="1"/>
</dbReference>
<dbReference type="SUPFAM" id="SSF55008">
    <property type="entry name" value="HMA, heavy metal-associated domain"/>
    <property type="match status" value="1"/>
</dbReference>
<keyword evidence="1" id="KW-0488">Methylation</keyword>
<dbReference type="PANTHER" id="PTHR45868:SF83">
    <property type="entry name" value="HEAVY METAL-ASSOCIATED ISOPRENYLATED PLANT PROTEIN 33"/>
    <property type="match status" value="1"/>
</dbReference>
<organism evidence="8 9">
    <name type="scientific">Salix suchowensis</name>
    <dbReference type="NCBI Taxonomy" id="1278906"/>
    <lineage>
        <taxon>Eukaryota</taxon>
        <taxon>Viridiplantae</taxon>
        <taxon>Streptophyta</taxon>
        <taxon>Embryophyta</taxon>
        <taxon>Tracheophyta</taxon>
        <taxon>Spermatophyta</taxon>
        <taxon>Magnoliopsida</taxon>
        <taxon>eudicotyledons</taxon>
        <taxon>Gunneridae</taxon>
        <taxon>Pentapetalae</taxon>
        <taxon>rosids</taxon>
        <taxon>fabids</taxon>
        <taxon>Malpighiales</taxon>
        <taxon>Salicaceae</taxon>
        <taxon>Saliceae</taxon>
        <taxon>Salix</taxon>
    </lineage>
</organism>
<dbReference type="InterPro" id="IPR006121">
    <property type="entry name" value="HMA_dom"/>
</dbReference>